<evidence type="ECO:0000313" key="3">
    <source>
        <dbReference type="EMBL" id="ESQ85337.1"/>
    </source>
</evidence>
<dbReference type="PANTHER" id="PTHR43566">
    <property type="entry name" value="CONSERVED PROTEIN"/>
    <property type="match status" value="1"/>
</dbReference>
<protein>
    <submittedName>
        <fullName evidence="3">ATPase</fullName>
    </submittedName>
</protein>
<dbReference type="InterPro" id="IPR027417">
    <property type="entry name" value="P-loop_NTPase"/>
</dbReference>
<name>V4NU37_9CAUL</name>
<dbReference type="Pfam" id="PF13173">
    <property type="entry name" value="AAA_14"/>
    <property type="match status" value="1"/>
</dbReference>
<dbReference type="SUPFAM" id="SSF52540">
    <property type="entry name" value="P-loop containing nucleoside triphosphate hydrolases"/>
    <property type="match status" value="1"/>
</dbReference>
<dbReference type="EMBL" id="AWGB01000060">
    <property type="protein sequence ID" value="ESQ85337.1"/>
    <property type="molecule type" value="Genomic_DNA"/>
</dbReference>
<dbReference type="AlphaFoldDB" id="V4NU37"/>
<accession>V4NU37</accession>
<comment type="caution">
    <text evidence="3">The sequence shown here is derived from an EMBL/GenBank/DDBJ whole genome shotgun (WGS) entry which is preliminary data.</text>
</comment>
<dbReference type="eggNOG" id="COG1373">
    <property type="taxonomic scope" value="Bacteria"/>
</dbReference>
<dbReference type="InterPro" id="IPR041682">
    <property type="entry name" value="AAA_14"/>
</dbReference>
<dbReference type="InterPro" id="IPR025420">
    <property type="entry name" value="DUF4143"/>
</dbReference>
<keyword evidence="4" id="KW-1185">Reference proteome</keyword>
<organism evidence="3 4">
    <name type="scientific">Asticcacaulis benevestitus DSM 16100 = ATCC BAA-896</name>
    <dbReference type="NCBI Taxonomy" id="1121022"/>
    <lineage>
        <taxon>Bacteria</taxon>
        <taxon>Pseudomonadati</taxon>
        <taxon>Pseudomonadota</taxon>
        <taxon>Alphaproteobacteria</taxon>
        <taxon>Caulobacterales</taxon>
        <taxon>Caulobacteraceae</taxon>
        <taxon>Asticcacaulis</taxon>
    </lineage>
</organism>
<dbReference type="PATRIC" id="fig|1121022.4.peg.3885"/>
<dbReference type="PANTHER" id="PTHR43566:SF2">
    <property type="entry name" value="DUF4143 DOMAIN-CONTAINING PROTEIN"/>
    <property type="match status" value="1"/>
</dbReference>
<dbReference type="Pfam" id="PF13635">
    <property type="entry name" value="DUF4143"/>
    <property type="match status" value="1"/>
</dbReference>
<evidence type="ECO:0000313" key="4">
    <source>
        <dbReference type="Proteomes" id="UP000017837"/>
    </source>
</evidence>
<sequence>MMDNDLFPRHMTSMLTEALQSARVVNVIGPRQAGKTTLVRELYGRGRFVTLDHEATLTAFENDPAGQLEALMAEGNAPLIIDEAQRSKRLALATKAHVDLHRRMGQVLLTGSSNIFSSAEVMDSLAGRVQTLVLHPLSAAEIYRAPPTALLDWAQHSADLAALPNLPEFTRSEAIDLITMGGYPEIRPLDERARQRRYRAYIDSIVDRDVADILKVRKTDALRRTIDQLAARTANELNMQELGSNVGIQRQTAEQYCDVLERLSLVKRLGAWASGEVRRDIRHPKIHILDTGIASALRNLGADSFAADAHPAALGGLLETWVFSELIKNLPYADSEWRPWHWRGDAGREVDILLETGRELVAFEIKASTTITPADLKNLKWFMSEGPGKSWKTTGIIMYLGSQPLSLGDRLFALPLSVFWAKSWPKSHGV</sequence>
<proteinExistence type="predicted"/>
<dbReference type="STRING" id="1121022.GCA_000376105_03932"/>
<gene>
    <name evidence="3" type="ORF">ABENE_18985</name>
</gene>
<dbReference type="Proteomes" id="UP000017837">
    <property type="component" value="Unassembled WGS sequence"/>
</dbReference>
<evidence type="ECO:0000259" key="1">
    <source>
        <dbReference type="Pfam" id="PF13173"/>
    </source>
</evidence>
<dbReference type="OrthoDB" id="9771844at2"/>
<feature type="domain" description="AAA" evidence="1">
    <location>
        <begin position="23"/>
        <end position="142"/>
    </location>
</feature>
<dbReference type="RefSeq" id="WP_018083616.1">
    <property type="nucleotide sequence ID" value="NZ_AQWM01000037.1"/>
</dbReference>
<reference evidence="3 4" key="1">
    <citation type="journal article" date="2014" name="Nature">
        <title>Sequential evolution of bacterial morphology by co-option of a developmental regulator.</title>
        <authorList>
            <person name="Jiang C."/>
            <person name="Brown P.J."/>
            <person name="Ducret A."/>
            <person name="Brun Y.V."/>
        </authorList>
    </citation>
    <scope>NUCLEOTIDE SEQUENCE [LARGE SCALE GENOMIC DNA]</scope>
    <source>
        <strain evidence="3 4">DSM 16100</strain>
    </source>
</reference>
<feature type="domain" description="DUF4143" evidence="2">
    <location>
        <begin position="207"/>
        <end position="368"/>
    </location>
</feature>
<evidence type="ECO:0000259" key="2">
    <source>
        <dbReference type="Pfam" id="PF13635"/>
    </source>
</evidence>